<dbReference type="InterPro" id="IPR007278">
    <property type="entry name" value="DUF397"/>
</dbReference>
<dbReference type="EMBL" id="QLYX01000024">
    <property type="protein sequence ID" value="RAY10876.1"/>
    <property type="molecule type" value="Genomic_DNA"/>
</dbReference>
<name>A0A365GVN9_9ACTN</name>
<sequence>MNRSLSFEAAVWRRSCHSQGQSDDCVELADLGAAVAIRDSKDPDGPHLTFTPAAVRAFATRIRAGEHLPS</sequence>
<accession>A0A365GVN9</accession>
<evidence type="ECO:0000259" key="1">
    <source>
        <dbReference type="Pfam" id="PF04149"/>
    </source>
</evidence>
<dbReference type="AlphaFoldDB" id="A0A365GVN9"/>
<evidence type="ECO:0000313" key="2">
    <source>
        <dbReference type="EMBL" id="RAY10876.1"/>
    </source>
</evidence>
<gene>
    <name evidence="2" type="ORF">DPM19_33490</name>
</gene>
<comment type="caution">
    <text evidence="2">The sequence shown here is derived from an EMBL/GenBank/DDBJ whole genome shotgun (WGS) entry which is preliminary data.</text>
</comment>
<keyword evidence="3" id="KW-1185">Reference proteome</keyword>
<feature type="domain" description="DUF397" evidence="1">
    <location>
        <begin position="10"/>
        <end position="63"/>
    </location>
</feature>
<dbReference type="OrthoDB" id="3483262at2"/>
<proteinExistence type="predicted"/>
<dbReference type="Pfam" id="PF04149">
    <property type="entry name" value="DUF397"/>
    <property type="match status" value="1"/>
</dbReference>
<reference evidence="2 3" key="1">
    <citation type="submission" date="2018-06" db="EMBL/GenBank/DDBJ databases">
        <title>Actinomadura craniellae sp. nov. isolated from marine sponge Craniella sp.</title>
        <authorList>
            <person name="Li L."/>
            <person name="Xu Q.H."/>
            <person name="Lin H.W."/>
            <person name="Lu Y.H."/>
        </authorList>
    </citation>
    <scope>NUCLEOTIDE SEQUENCE [LARGE SCALE GENOMIC DNA]</scope>
    <source>
        <strain evidence="2 3">LHW63021</strain>
    </source>
</reference>
<organism evidence="2 3">
    <name type="scientific">Actinomadura craniellae</name>
    <dbReference type="NCBI Taxonomy" id="2231787"/>
    <lineage>
        <taxon>Bacteria</taxon>
        <taxon>Bacillati</taxon>
        <taxon>Actinomycetota</taxon>
        <taxon>Actinomycetes</taxon>
        <taxon>Streptosporangiales</taxon>
        <taxon>Thermomonosporaceae</taxon>
        <taxon>Actinomadura</taxon>
    </lineage>
</organism>
<protein>
    <submittedName>
        <fullName evidence="2">DUF397 domain-containing protein</fullName>
    </submittedName>
</protein>
<evidence type="ECO:0000313" key="3">
    <source>
        <dbReference type="Proteomes" id="UP000251891"/>
    </source>
</evidence>
<dbReference type="Proteomes" id="UP000251891">
    <property type="component" value="Unassembled WGS sequence"/>
</dbReference>
<dbReference type="RefSeq" id="WP_111872116.1">
    <property type="nucleotide sequence ID" value="NZ_QLYX01000024.1"/>
</dbReference>